<dbReference type="InterPro" id="IPR001173">
    <property type="entry name" value="Glyco_trans_2-like"/>
</dbReference>
<gene>
    <name evidence="2" type="ORF">F8566_04865</name>
</gene>
<dbReference type="InterPro" id="IPR029044">
    <property type="entry name" value="Nucleotide-diphossugar_trans"/>
</dbReference>
<reference evidence="2 3" key="1">
    <citation type="submission" date="2019-09" db="EMBL/GenBank/DDBJ databases">
        <title>Actinomadura physcomitrii sp. nov., a novel actinomycete isolated from moss [Physcomitrium sphaericum (Ludw) Fuernr].</title>
        <authorList>
            <person name="Zhuang X."/>
            <person name="Liu C."/>
        </authorList>
    </citation>
    <scope>NUCLEOTIDE SEQUENCE [LARGE SCALE GENOMIC DNA]</scope>
    <source>
        <strain evidence="2 3">HMC1</strain>
    </source>
</reference>
<evidence type="ECO:0000313" key="2">
    <source>
        <dbReference type="EMBL" id="KAB2351563.1"/>
    </source>
</evidence>
<organism evidence="2 3">
    <name type="scientific">Actinomadura rudentiformis</name>
    <dbReference type="NCBI Taxonomy" id="359158"/>
    <lineage>
        <taxon>Bacteria</taxon>
        <taxon>Bacillati</taxon>
        <taxon>Actinomycetota</taxon>
        <taxon>Actinomycetes</taxon>
        <taxon>Streptosporangiales</taxon>
        <taxon>Thermomonosporaceae</taxon>
        <taxon>Actinomadura</taxon>
    </lineage>
</organism>
<accession>A0A6H9YYF5</accession>
<keyword evidence="3" id="KW-1185">Reference proteome</keyword>
<comment type="caution">
    <text evidence="2">The sequence shown here is derived from an EMBL/GenBank/DDBJ whole genome shotgun (WGS) entry which is preliminary data.</text>
</comment>
<dbReference type="OrthoDB" id="2676521at2"/>
<dbReference type="Gene3D" id="3.90.550.10">
    <property type="entry name" value="Spore Coat Polysaccharide Biosynthesis Protein SpsA, Chain A"/>
    <property type="match status" value="1"/>
</dbReference>
<protein>
    <submittedName>
        <fullName evidence="2">Glycosyltransferase family 2 protein</fullName>
    </submittedName>
</protein>
<dbReference type="PANTHER" id="PTHR43685">
    <property type="entry name" value="GLYCOSYLTRANSFERASE"/>
    <property type="match status" value="1"/>
</dbReference>
<dbReference type="EMBL" id="WBMT01000002">
    <property type="protein sequence ID" value="KAB2351563.1"/>
    <property type="molecule type" value="Genomic_DNA"/>
</dbReference>
<dbReference type="Pfam" id="PF00535">
    <property type="entry name" value="Glycos_transf_2"/>
    <property type="match status" value="1"/>
</dbReference>
<keyword evidence="2" id="KW-0808">Transferase</keyword>
<evidence type="ECO:0000313" key="3">
    <source>
        <dbReference type="Proteomes" id="UP000468735"/>
    </source>
</evidence>
<proteinExistence type="predicted"/>
<evidence type="ECO:0000259" key="1">
    <source>
        <dbReference type="Pfam" id="PF00535"/>
    </source>
</evidence>
<dbReference type="InterPro" id="IPR050834">
    <property type="entry name" value="Glycosyltransf_2"/>
</dbReference>
<name>A0A6H9YYF5_9ACTN</name>
<dbReference type="GO" id="GO:0016740">
    <property type="term" value="F:transferase activity"/>
    <property type="evidence" value="ECO:0007669"/>
    <property type="project" value="UniProtKB-KW"/>
</dbReference>
<dbReference type="CDD" id="cd00761">
    <property type="entry name" value="Glyco_tranf_GTA_type"/>
    <property type="match status" value="1"/>
</dbReference>
<dbReference type="Proteomes" id="UP000468735">
    <property type="component" value="Unassembled WGS sequence"/>
</dbReference>
<dbReference type="SUPFAM" id="SSF53448">
    <property type="entry name" value="Nucleotide-diphospho-sugar transferases"/>
    <property type="match status" value="1"/>
</dbReference>
<dbReference type="RefSeq" id="WP_151558429.1">
    <property type="nucleotide sequence ID" value="NZ_WBMT01000002.1"/>
</dbReference>
<feature type="domain" description="Glycosyltransferase 2-like" evidence="1">
    <location>
        <begin position="5"/>
        <end position="139"/>
    </location>
</feature>
<dbReference type="PANTHER" id="PTHR43685:SF2">
    <property type="entry name" value="GLYCOSYLTRANSFERASE 2-LIKE DOMAIN-CONTAINING PROTEIN"/>
    <property type="match status" value="1"/>
</dbReference>
<dbReference type="AlphaFoldDB" id="A0A6H9YYF5"/>
<sequence length="321" mass="35699">MTTLSVIVPARNVQGYVGDMLRGLAANARDDFEYIVVDDGSTDRTPEILAAAAERIPQLTVVRHDQAKGLSGARNAGLAVSTGRYISYLDGDDWVVPGYFADLVEAIDGLGCDFVRVDHIQVFGRRRVVERAPAPRRGVVLKPRESILPAHDKTMVDYPYAWAGVFRRELADAGMLTFDEPLLTAEDRPWIWRLHRLAGSYAVVSLAGLHYRREVAGSLTQVGDARQLHFFDSFDMVLAELADDPDRVGYTRKAVRTYLAVIAHHLSERERLTPALRRQLRARARTTIKGMPPEVLAEVLPGLGGERTRLFTQQLGTDVIL</sequence>